<dbReference type="GO" id="GO:0043190">
    <property type="term" value="C:ATP-binding cassette (ABC) transporter complex"/>
    <property type="evidence" value="ECO:0007669"/>
    <property type="project" value="InterPro"/>
</dbReference>
<sequence length="277" mass="29197">MSTATLSPAPASAPGRASGDDTRIGLRANLRHLGALTRRNLMRIKADPESMLDALLVPVIMILLFVYVFGGAMATNQHEYMQYMVPGLLGTTGLNLAMALGTGLNTDFQTGVMDRFRTLPIGRSAVLLSKMIAETLRALVAFAVLIGFALLLGLEVKGGPLNLLAAVGLSLVFGASLMWVSMLLGMALRSAQAVQGMAMIVMMPLQFGSSIFANPATMPGWLQAFTKHNPLSALADACRALINGGAVGNSVVTVLIWSAAITVVTAPLAVARFRKRT</sequence>
<dbReference type="GO" id="GO:0046677">
    <property type="term" value="P:response to antibiotic"/>
    <property type="evidence" value="ECO:0007669"/>
    <property type="project" value="UniProtKB-KW"/>
</dbReference>
<dbReference type="AlphaFoldDB" id="A0A0D0PTF2"/>
<evidence type="ECO:0000256" key="1">
    <source>
        <dbReference type="ARBA" id="ARBA00004141"/>
    </source>
</evidence>
<feature type="transmembrane region" description="Helical" evidence="6">
    <location>
        <begin position="251"/>
        <end position="271"/>
    </location>
</feature>
<dbReference type="GO" id="GO:0140359">
    <property type="term" value="F:ABC-type transporter activity"/>
    <property type="evidence" value="ECO:0007669"/>
    <property type="project" value="InterPro"/>
</dbReference>
<comment type="caution">
    <text evidence="9">The sequence shown here is derived from an EMBL/GenBank/DDBJ whole genome shotgun (WGS) entry which is preliminary data.</text>
</comment>
<evidence type="ECO:0000256" key="6">
    <source>
        <dbReference type="RuleBase" id="RU361157"/>
    </source>
</evidence>
<evidence type="ECO:0000256" key="2">
    <source>
        <dbReference type="ARBA" id="ARBA00022692"/>
    </source>
</evidence>
<feature type="transmembrane region" description="Helical" evidence="6">
    <location>
        <begin position="125"/>
        <end position="151"/>
    </location>
</feature>
<dbReference type="PATRIC" id="fig|2064.6.peg.4741"/>
<keyword evidence="2 6" id="KW-0812">Transmembrane</keyword>
<dbReference type="InterPro" id="IPR013525">
    <property type="entry name" value="ABC2_TM"/>
</dbReference>
<evidence type="ECO:0000313" key="9">
    <source>
        <dbReference type="EMBL" id="KIQ61918.1"/>
    </source>
</evidence>
<dbReference type="RefSeq" id="WP_043913658.1">
    <property type="nucleotide sequence ID" value="NZ_JXZB01000004.1"/>
</dbReference>
<organism evidence="9 10">
    <name type="scientific">Kitasatospora griseola</name>
    <name type="common">Streptomyces griseolosporeus</name>
    <dbReference type="NCBI Taxonomy" id="2064"/>
    <lineage>
        <taxon>Bacteria</taxon>
        <taxon>Bacillati</taxon>
        <taxon>Actinomycetota</taxon>
        <taxon>Actinomycetes</taxon>
        <taxon>Kitasatosporales</taxon>
        <taxon>Streptomycetaceae</taxon>
        <taxon>Kitasatospora</taxon>
    </lineage>
</organism>
<keyword evidence="4 6" id="KW-0472">Membrane</keyword>
<evidence type="ECO:0000256" key="3">
    <source>
        <dbReference type="ARBA" id="ARBA00022989"/>
    </source>
</evidence>
<feature type="transmembrane region" description="Helical" evidence="6">
    <location>
        <begin position="52"/>
        <end position="74"/>
    </location>
</feature>
<evidence type="ECO:0000256" key="4">
    <source>
        <dbReference type="ARBA" id="ARBA00023136"/>
    </source>
</evidence>
<dbReference type="EMBL" id="JXZB01000004">
    <property type="protein sequence ID" value="KIQ61918.1"/>
    <property type="molecule type" value="Genomic_DNA"/>
</dbReference>
<protein>
    <recommendedName>
        <fullName evidence="6">Transport permease protein</fullName>
    </recommendedName>
</protein>
<keyword evidence="10" id="KW-1185">Reference proteome</keyword>
<dbReference type="PANTHER" id="PTHR43229">
    <property type="entry name" value="NODULATION PROTEIN J"/>
    <property type="match status" value="1"/>
</dbReference>
<dbReference type="InterPro" id="IPR000412">
    <property type="entry name" value="ABC_2_transport"/>
</dbReference>
<feature type="region of interest" description="Disordered" evidence="7">
    <location>
        <begin position="1"/>
        <end position="22"/>
    </location>
</feature>
<keyword evidence="3 6" id="KW-1133">Transmembrane helix</keyword>
<dbReference type="InterPro" id="IPR051784">
    <property type="entry name" value="Nod_factor_ABC_transporter"/>
</dbReference>
<keyword evidence="6" id="KW-0813">Transport</keyword>
<dbReference type="PANTHER" id="PTHR43229:SF2">
    <property type="entry name" value="NODULATION PROTEIN J"/>
    <property type="match status" value="1"/>
</dbReference>
<name>A0A0D0PTF2_KITGR</name>
<feature type="transmembrane region" description="Helical" evidence="6">
    <location>
        <begin position="80"/>
        <end position="104"/>
    </location>
</feature>
<keyword evidence="5" id="KW-0046">Antibiotic resistance</keyword>
<keyword evidence="6" id="KW-1003">Cell membrane</keyword>
<comment type="subcellular location">
    <subcellularLocation>
        <location evidence="6">Cell membrane</location>
        <topology evidence="6">Multi-pass membrane protein</topology>
    </subcellularLocation>
    <subcellularLocation>
        <location evidence="1">Membrane</location>
        <topology evidence="1">Multi-pass membrane protein</topology>
    </subcellularLocation>
</comment>
<accession>A0A0D0PTF2</accession>
<feature type="transmembrane region" description="Helical" evidence="6">
    <location>
        <begin position="196"/>
        <end position="213"/>
    </location>
</feature>
<comment type="similarity">
    <text evidence="6">Belongs to the ABC-2 integral membrane protein family.</text>
</comment>
<dbReference type="Pfam" id="PF01061">
    <property type="entry name" value="ABC2_membrane"/>
    <property type="match status" value="1"/>
</dbReference>
<evidence type="ECO:0000256" key="7">
    <source>
        <dbReference type="SAM" id="MobiDB-lite"/>
    </source>
</evidence>
<dbReference type="InterPro" id="IPR047817">
    <property type="entry name" value="ABC2_TM_bact-type"/>
</dbReference>
<dbReference type="STRING" id="2064.TR51_22070"/>
<feature type="domain" description="ABC transmembrane type-2" evidence="8">
    <location>
        <begin position="49"/>
        <end position="276"/>
    </location>
</feature>
<gene>
    <name evidence="9" type="ORF">TR51_22070</name>
</gene>
<evidence type="ECO:0000259" key="8">
    <source>
        <dbReference type="PROSITE" id="PS51012"/>
    </source>
</evidence>
<reference evidence="9 10" key="1">
    <citation type="submission" date="2015-02" db="EMBL/GenBank/DDBJ databases">
        <title>Draft genome sequence of Kitasatospora griseola MF730-N6, a bafilomycin, terpentecin and satosporin producer.</title>
        <authorList>
            <person name="Arens J.C."/>
            <person name="Haltli B."/>
            <person name="Kerr R.G."/>
        </authorList>
    </citation>
    <scope>NUCLEOTIDE SEQUENCE [LARGE SCALE GENOMIC DNA]</scope>
    <source>
        <strain evidence="9 10">MF730-N6</strain>
    </source>
</reference>
<dbReference type="PROSITE" id="PS51012">
    <property type="entry name" value="ABC_TM2"/>
    <property type="match status" value="1"/>
</dbReference>
<feature type="compositionally biased region" description="Low complexity" evidence="7">
    <location>
        <begin position="1"/>
        <end position="17"/>
    </location>
</feature>
<dbReference type="OrthoDB" id="8988363at2"/>
<proteinExistence type="inferred from homology"/>
<dbReference type="Proteomes" id="UP000032066">
    <property type="component" value="Unassembled WGS sequence"/>
</dbReference>
<evidence type="ECO:0000256" key="5">
    <source>
        <dbReference type="ARBA" id="ARBA00023251"/>
    </source>
</evidence>
<dbReference type="PIRSF" id="PIRSF006648">
    <property type="entry name" value="DrrB"/>
    <property type="match status" value="1"/>
</dbReference>
<feature type="transmembrane region" description="Helical" evidence="6">
    <location>
        <begin position="163"/>
        <end position="184"/>
    </location>
</feature>
<evidence type="ECO:0000313" key="10">
    <source>
        <dbReference type="Proteomes" id="UP000032066"/>
    </source>
</evidence>